<dbReference type="AlphaFoldDB" id="A0A1G5RTA7"/>
<evidence type="ECO:0000313" key="4">
    <source>
        <dbReference type="EMBL" id="SCZ77314.1"/>
    </source>
</evidence>
<keyword evidence="2" id="KW-0732">Signal</keyword>
<dbReference type="Gene3D" id="3.30.457.10">
    <property type="entry name" value="Copper amine oxidase-like, N-terminal domain"/>
    <property type="match status" value="1"/>
</dbReference>
<feature type="compositionally biased region" description="Low complexity" evidence="1">
    <location>
        <begin position="217"/>
        <end position="238"/>
    </location>
</feature>
<proteinExistence type="predicted"/>
<dbReference type="EMBL" id="FMWL01000002">
    <property type="protein sequence ID" value="SCZ77314.1"/>
    <property type="molecule type" value="Genomic_DNA"/>
</dbReference>
<keyword evidence="5" id="KW-1185">Reference proteome</keyword>
<dbReference type="Pfam" id="PF09826">
    <property type="entry name" value="Beta_propel"/>
    <property type="match status" value="1"/>
</dbReference>
<gene>
    <name evidence="4" type="ORF">SAMN03080599_00720</name>
</gene>
<feature type="domain" description="Copper amine oxidase-like N-terminal" evidence="3">
    <location>
        <begin position="56"/>
        <end position="155"/>
    </location>
</feature>
<dbReference type="Pfam" id="PF07833">
    <property type="entry name" value="Cu_amine_oxidN1"/>
    <property type="match status" value="1"/>
</dbReference>
<sequence length="797" mass="87221">MKKILSILMLAVLAITAALPAMAETTAAGDGSIALYIGSPLTLSAGVIKPLDPDNPNVAAIVHKDRTLVPARAVAEHFGAEVSYDAQKQAAVIEFGGKQFIFYFNKNYYDLIQTDQPAKRVTFDTEALVIENRAMLPLRVICEDVLGKAVSYDSNVIVIGDKLVDLAANQTLRESIRAKIGQAVKVSSLWQLKTLLSNSINQYGAYGGLKEAVPETSAEAPAAEAPSPSAAEDSAAGAGRDYSTTNEQVAGIEEADLVKTDGKFIYVASGNVVSVVKADGRDMTLTDTIRMPVDTKTGQGIHISELYIDSGRLIILGSKNQPQPRPVDLPATMDDAVSEPAPAEPVTVDAENDLRIGIMPPYYSKSFVYTGVYTITDAGKAELLKEFELEGNLLSSRKKDDTVYLAVNKYNYYYIMEDVLPMLRDSAKSDDYKALSVSQVMYYPGNTTPEYLMVAAIDIRDKETPSTVEAILGSGTQIYMNDHALYIARQDYSDPSGTTTSLSKFSIDGLKIGFAGGGKVKGTLLNQFSMDEYEGHLRLATTRWAGETTSAVYVLDSQLNVVGKVENMAPGETIYSARFMGDKGYVVTFRQIDPLFVLDLSNPKAPRITGELKVPGFSNYLHPVEEDLILGIGQGTQDIYTRNQDGEEVVIGTRTAGIKFSLFDVSDMGKPKEIQTLTLGGSGSYAEMLYNHKAILFDLENQMFAFDGTISDEYEGEKNRVNYFNGAVIMNYDAQDGFDVKGRLESLPAMTYPQDGYYYSWVRRLCYIGDTLYYVQDGRIRAFDKETLAPLTTISIY</sequence>
<accession>A0A1G5RTA7</accession>
<evidence type="ECO:0000259" key="3">
    <source>
        <dbReference type="Pfam" id="PF07833"/>
    </source>
</evidence>
<dbReference type="SUPFAM" id="SSF55383">
    <property type="entry name" value="Copper amine oxidase, domain N"/>
    <property type="match status" value="1"/>
</dbReference>
<name>A0A1G5RTA7_9FIRM</name>
<protein>
    <submittedName>
        <fullName evidence="4">Copper amine oxidase N-terminal domain-containing protein</fullName>
    </submittedName>
</protein>
<evidence type="ECO:0000313" key="5">
    <source>
        <dbReference type="Proteomes" id="UP000199208"/>
    </source>
</evidence>
<reference evidence="4 5" key="1">
    <citation type="submission" date="2016-10" db="EMBL/GenBank/DDBJ databases">
        <authorList>
            <person name="de Groot N.N."/>
        </authorList>
    </citation>
    <scope>NUCLEOTIDE SEQUENCE [LARGE SCALE GENOMIC DNA]</scope>
    <source>
        <strain evidence="4 5">DSM 2784</strain>
    </source>
</reference>
<dbReference type="STRING" id="1120920.SAMN03080599_00720"/>
<dbReference type="InterPro" id="IPR036582">
    <property type="entry name" value="Mao_N_sf"/>
</dbReference>
<feature type="chain" id="PRO_5011483223" evidence="2">
    <location>
        <begin position="24"/>
        <end position="797"/>
    </location>
</feature>
<evidence type="ECO:0000256" key="2">
    <source>
        <dbReference type="SAM" id="SignalP"/>
    </source>
</evidence>
<feature type="signal peptide" evidence="2">
    <location>
        <begin position="1"/>
        <end position="23"/>
    </location>
</feature>
<dbReference type="Proteomes" id="UP000199208">
    <property type="component" value="Unassembled WGS sequence"/>
</dbReference>
<feature type="region of interest" description="Disordered" evidence="1">
    <location>
        <begin position="217"/>
        <end position="243"/>
    </location>
</feature>
<dbReference type="RefSeq" id="WP_092589499.1">
    <property type="nucleotide sequence ID" value="NZ_FMWL01000002.1"/>
</dbReference>
<dbReference type="InterPro" id="IPR019198">
    <property type="entry name" value="Beta_propeller_containing"/>
</dbReference>
<organism evidence="4 5">
    <name type="scientific">Acidaminobacter hydrogenoformans DSM 2784</name>
    <dbReference type="NCBI Taxonomy" id="1120920"/>
    <lineage>
        <taxon>Bacteria</taxon>
        <taxon>Bacillati</taxon>
        <taxon>Bacillota</taxon>
        <taxon>Clostridia</taxon>
        <taxon>Peptostreptococcales</taxon>
        <taxon>Acidaminobacteraceae</taxon>
        <taxon>Acidaminobacter</taxon>
    </lineage>
</organism>
<evidence type="ECO:0000256" key="1">
    <source>
        <dbReference type="SAM" id="MobiDB-lite"/>
    </source>
</evidence>
<dbReference type="InterPro" id="IPR012854">
    <property type="entry name" value="Cu_amine_oxidase-like_N"/>
</dbReference>
<dbReference type="OrthoDB" id="9778998at2"/>